<feature type="domain" description="Bacterial transcriptional activator" evidence="4">
    <location>
        <begin position="104"/>
        <end position="233"/>
    </location>
</feature>
<accession>A0A346XV83</accession>
<dbReference type="InterPro" id="IPR002182">
    <property type="entry name" value="NB-ARC"/>
</dbReference>
<organism evidence="5 6">
    <name type="scientific">Euzebya pacifica</name>
    <dbReference type="NCBI Taxonomy" id="1608957"/>
    <lineage>
        <taxon>Bacteria</taxon>
        <taxon>Bacillati</taxon>
        <taxon>Actinomycetota</taxon>
        <taxon>Nitriliruptoria</taxon>
        <taxon>Euzebyales</taxon>
    </lineage>
</organism>
<dbReference type="SMART" id="SM01043">
    <property type="entry name" value="BTAD"/>
    <property type="match status" value="1"/>
</dbReference>
<dbReference type="PANTHER" id="PTHR47691">
    <property type="entry name" value="REGULATOR-RELATED"/>
    <property type="match status" value="1"/>
</dbReference>
<dbReference type="Pfam" id="PF00931">
    <property type="entry name" value="NB-ARC"/>
    <property type="match status" value="1"/>
</dbReference>
<dbReference type="Gene3D" id="1.10.10.10">
    <property type="entry name" value="Winged helix-like DNA-binding domain superfamily/Winged helix DNA-binding domain"/>
    <property type="match status" value="1"/>
</dbReference>
<evidence type="ECO:0000259" key="3">
    <source>
        <dbReference type="SMART" id="SM00862"/>
    </source>
</evidence>
<dbReference type="InterPro" id="IPR001867">
    <property type="entry name" value="OmpR/PhoB-type_DNA-bd"/>
</dbReference>
<proteinExistence type="inferred from homology"/>
<dbReference type="Pfam" id="PF03704">
    <property type="entry name" value="BTAD"/>
    <property type="match status" value="1"/>
</dbReference>
<dbReference type="SMART" id="SM00862">
    <property type="entry name" value="Trans_reg_C"/>
    <property type="match status" value="1"/>
</dbReference>
<dbReference type="PRINTS" id="PR00364">
    <property type="entry name" value="DISEASERSIST"/>
</dbReference>
<dbReference type="InterPro" id="IPR058852">
    <property type="entry name" value="HTH_77"/>
</dbReference>
<dbReference type="GO" id="GO:0003677">
    <property type="term" value="F:DNA binding"/>
    <property type="evidence" value="ECO:0007669"/>
    <property type="project" value="UniProtKB-KW"/>
</dbReference>
<reference evidence="5 6" key="1">
    <citation type="submission" date="2018-09" db="EMBL/GenBank/DDBJ databases">
        <title>Complete genome sequence of Euzebya sp. DY32-46 isolated from seawater of Pacific Ocean.</title>
        <authorList>
            <person name="Xu L."/>
            <person name="Wu Y.-H."/>
            <person name="Xu X.-W."/>
        </authorList>
    </citation>
    <scope>NUCLEOTIDE SEQUENCE [LARGE SCALE GENOMIC DNA]</scope>
    <source>
        <strain evidence="5 6">DY32-46</strain>
    </source>
</reference>
<dbReference type="Gene3D" id="1.25.40.10">
    <property type="entry name" value="Tetratricopeptide repeat domain"/>
    <property type="match status" value="1"/>
</dbReference>
<dbReference type="SUPFAM" id="SSF52540">
    <property type="entry name" value="P-loop containing nucleoside triphosphate hydrolases"/>
    <property type="match status" value="1"/>
</dbReference>
<dbReference type="InterPro" id="IPR011990">
    <property type="entry name" value="TPR-like_helical_dom_sf"/>
</dbReference>
<dbReference type="SUPFAM" id="SSF48452">
    <property type="entry name" value="TPR-like"/>
    <property type="match status" value="2"/>
</dbReference>
<dbReference type="InterPro" id="IPR005158">
    <property type="entry name" value="BTAD"/>
</dbReference>
<comment type="similarity">
    <text evidence="1">Belongs to the AfsR/DnrI/RedD regulatory family.</text>
</comment>
<evidence type="ECO:0000256" key="2">
    <source>
        <dbReference type="ARBA" id="ARBA00023125"/>
    </source>
</evidence>
<evidence type="ECO:0000313" key="5">
    <source>
        <dbReference type="EMBL" id="AXV06130.1"/>
    </source>
</evidence>
<dbReference type="EMBL" id="CP031165">
    <property type="protein sequence ID" value="AXV06130.1"/>
    <property type="molecule type" value="Genomic_DNA"/>
</dbReference>
<feature type="domain" description="OmpR/PhoB-type" evidence="3">
    <location>
        <begin position="26"/>
        <end position="98"/>
    </location>
</feature>
<dbReference type="KEGG" id="euz:DVS28_a1431"/>
<sequence length="958" mass="102367">MDPAHETPRGTQVRLLGGVRAVDVDGTALDVGPPKCRLVLAALSLDHGNPVTVSRLVDLVWGEEPPGTAPKILQGYVSTLRKALGADAIARVGAAYRLEPTVDVDVTRFIQLAADGDAAGALALWAGPPLAGLEPAGLQPAVDGLQERWLDATEQQLTRLADDDPRTAVGTLTELTEIHPFREGLWAALMLALARSDRQADALAAFQRARVHLVDGLGIDPGERLRQLEAQILAGEVAPAVAAVRRTPAAAPEGQDHLPAVPDLVGRDTDVEVVLAALRTATLVTLLGPGGIGKTSLAVTVARAWQDAHGGRVAMVELDQVSSPEEVVDAVAKTLGVTEPADGDLQAAIVSAVAARPTLVVLDNCEHVLSGASPLVNAFGAGTSTTRLLATSRERLGAVREHLHPVEPLDPAEDGADLFVQRARAVAPDLDLEAERDTVEEVCRQLDGVPLAIELAAARTRSLTPSQLLDRLGDRLRLLADRGDRPQRQATLEAAVAWSHDLLEPDEQRLFGRLSAFIGPFDLAAAEAVGTGDGLDAIDVDRLLGDLVERSMVALVQSPTGRRFRLLETLRQFAAARLAEVGETDEAGARHAEWVRGETARVGALLAGPDEAAGVRRLNEIWPNVRAAVDRAVNAGDARLAGDLVRPLVAEVSLRRHGEIGAWAERILAAAPTDEDDVVFWLTWALHRHMQSGNRSAFDALVERYGHEGHPLVQACRWYLYEDGEALLHAGPGAVAWLQQRGDHHAAHLMEMNAVGSGLMTTGRLDEAVARFRTWVERYAAEGPPTLHYFSLAFLGYSQQLRGDVDDARSWFLEAADIEVPPGTYAVSRPAEVEALCSRGDHERARRLLLEHVDDVLAMGTVDVARLVAVAFINLMVDVGRIQEAAPALAYLDTVGEFGEMARAALIGDAADRIGDVDPHDGDGTRALQQMRASLADAAVGTVGRQSVGRQSVTARRQ</sequence>
<evidence type="ECO:0000313" key="6">
    <source>
        <dbReference type="Proteomes" id="UP000264006"/>
    </source>
</evidence>
<evidence type="ECO:0000259" key="4">
    <source>
        <dbReference type="SMART" id="SM01043"/>
    </source>
</evidence>
<protein>
    <submittedName>
        <fullName evidence="5">Signal transduction response regulator</fullName>
    </submittedName>
</protein>
<evidence type="ECO:0000256" key="1">
    <source>
        <dbReference type="ARBA" id="ARBA00005820"/>
    </source>
</evidence>
<keyword evidence="6" id="KW-1185">Reference proteome</keyword>
<gene>
    <name evidence="5" type="ORF">DVS28_a1431</name>
</gene>
<dbReference type="GO" id="GO:0000160">
    <property type="term" value="P:phosphorelay signal transduction system"/>
    <property type="evidence" value="ECO:0007669"/>
    <property type="project" value="InterPro"/>
</dbReference>
<dbReference type="Gene3D" id="3.40.50.300">
    <property type="entry name" value="P-loop containing nucleotide triphosphate hydrolases"/>
    <property type="match status" value="1"/>
</dbReference>
<dbReference type="RefSeq" id="WP_164710057.1">
    <property type="nucleotide sequence ID" value="NZ_CP031165.1"/>
</dbReference>
<dbReference type="PANTHER" id="PTHR47691:SF3">
    <property type="entry name" value="HTH-TYPE TRANSCRIPTIONAL REGULATOR RV0890C-RELATED"/>
    <property type="match status" value="1"/>
</dbReference>
<dbReference type="InterPro" id="IPR016032">
    <property type="entry name" value="Sig_transdc_resp-reg_C-effctor"/>
</dbReference>
<dbReference type="InterPro" id="IPR027417">
    <property type="entry name" value="P-loop_NTPase"/>
</dbReference>
<dbReference type="InterPro" id="IPR036388">
    <property type="entry name" value="WH-like_DNA-bd_sf"/>
</dbReference>
<dbReference type="Proteomes" id="UP000264006">
    <property type="component" value="Chromosome"/>
</dbReference>
<dbReference type="GO" id="GO:0006355">
    <property type="term" value="P:regulation of DNA-templated transcription"/>
    <property type="evidence" value="ECO:0007669"/>
    <property type="project" value="InterPro"/>
</dbReference>
<dbReference type="SUPFAM" id="SSF46894">
    <property type="entry name" value="C-terminal effector domain of the bipartite response regulators"/>
    <property type="match status" value="1"/>
</dbReference>
<dbReference type="AlphaFoldDB" id="A0A346XV83"/>
<keyword evidence="2" id="KW-0238">DNA-binding</keyword>
<dbReference type="GO" id="GO:0043531">
    <property type="term" value="F:ADP binding"/>
    <property type="evidence" value="ECO:0007669"/>
    <property type="project" value="InterPro"/>
</dbReference>
<name>A0A346XV83_9ACTN</name>
<dbReference type="Pfam" id="PF25872">
    <property type="entry name" value="HTH_77"/>
    <property type="match status" value="1"/>
</dbReference>